<sequence length="88" mass="9757">MPDGTIKRRRRRAPDTMPEETTLAEEVDTVQSEGRPKRECPVPKPGGLVRQMMGLEQKAREPVPQVIVQSLRAHGKTRQGGGDDADEP</sequence>
<organism evidence="2 3">
    <name type="scientific">Friedmanniomyces endolithicus</name>
    <dbReference type="NCBI Taxonomy" id="329885"/>
    <lineage>
        <taxon>Eukaryota</taxon>
        <taxon>Fungi</taxon>
        <taxon>Dikarya</taxon>
        <taxon>Ascomycota</taxon>
        <taxon>Pezizomycotina</taxon>
        <taxon>Dothideomycetes</taxon>
        <taxon>Dothideomycetidae</taxon>
        <taxon>Mycosphaerellales</taxon>
        <taxon>Teratosphaeriaceae</taxon>
        <taxon>Friedmanniomyces</taxon>
    </lineage>
</organism>
<evidence type="ECO:0000313" key="2">
    <source>
        <dbReference type="EMBL" id="TKA39387.1"/>
    </source>
</evidence>
<dbReference type="Proteomes" id="UP000310066">
    <property type="component" value="Unassembled WGS sequence"/>
</dbReference>
<reference evidence="2 3" key="1">
    <citation type="submission" date="2017-03" db="EMBL/GenBank/DDBJ databases">
        <title>Genomes of endolithic fungi from Antarctica.</title>
        <authorList>
            <person name="Coleine C."/>
            <person name="Masonjones S."/>
            <person name="Stajich J.E."/>
        </authorList>
    </citation>
    <scope>NUCLEOTIDE SEQUENCE [LARGE SCALE GENOMIC DNA]</scope>
    <source>
        <strain evidence="2 3">CCFEE 5311</strain>
    </source>
</reference>
<evidence type="ECO:0000313" key="3">
    <source>
        <dbReference type="Proteomes" id="UP000310066"/>
    </source>
</evidence>
<gene>
    <name evidence="2" type="ORF">B0A54_10406</name>
</gene>
<dbReference type="EMBL" id="NAJP01000039">
    <property type="protein sequence ID" value="TKA39387.1"/>
    <property type="molecule type" value="Genomic_DNA"/>
</dbReference>
<proteinExistence type="predicted"/>
<name>A0A4U0UTS4_9PEZI</name>
<evidence type="ECO:0000256" key="1">
    <source>
        <dbReference type="SAM" id="MobiDB-lite"/>
    </source>
</evidence>
<accession>A0A4U0UTS4</accession>
<protein>
    <submittedName>
        <fullName evidence="2">Uncharacterized protein</fullName>
    </submittedName>
</protein>
<feature type="region of interest" description="Disordered" evidence="1">
    <location>
        <begin position="1"/>
        <end position="47"/>
    </location>
</feature>
<comment type="caution">
    <text evidence="2">The sequence shown here is derived from an EMBL/GenBank/DDBJ whole genome shotgun (WGS) entry which is preliminary data.</text>
</comment>
<dbReference type="OrthoDB" id="5410040at2759"/>
<dbReference type="AlphaFoldDB" id="A0A4U0UTS4"/>